<dbReference type="PROSITE" id="PS00107">
    <property type="entry name" value="PROTEIN_KINASE_ATP"/>
    <property type="match status" value="1"/>
</dbReference>
<keyword evidence="2 3" id="KW-0067">ATP-binding</keyword>
<dbReference type="CDD" id="cd14014">
    <property type="entry name" value="STKc_PknB_like"/>
    <property type="match status" value="1"/>
</dbReference>
<dbReference type="InterPro" id="IPR000719">
    <property type="entry name" value="Prot_kinase_dom"/>
</dbReference>
<accession>A0A9N8VJJ0</accession>
<evidence type="ECO:0000256" key="1">
    <source>
        <dbReference type="ARBA" id="ARBA00022741"/>
    </source>
</evidence>
<dbReference type="InterPro" id="IPR011009">
    <property type="entry name" value="Kinase-like_dom_sf"/>
</dbReference>
<feature type="binding site" evidence="3">
    <location>
        <position position="214"/>
    </location>
    <ligand>
        <name>ATP</name>
        <dbReference type="ChEBI" id="CHEBI:30616"/>
    </ligand>
</feature>
<dbReference type="InterPro" id="IPR017441">
    <property type="entry name" value="Protein_kinase_ATP_BS"/>
</dbReference>
<name>A0A9N8VJJ0_FUNMO</name>
<dbReference type="Gene3D" id="1.10.510.10">
    <property type="entry name" value="Transferase(Phosphotransferase) domain 1"/>
    <property type="match status" value="1"/>
</dbReference>
<keyword evidence="7" id="KW-1185">Reference proteome</keyword>
<dbReference type="SMART" id="SM00220">
    <property type="entry name" value="S_TKc"/>
    <property type="match status" value="1"/>
</dbReference>
<reference evidence="6" key="1">
    <citation type="submission" date="2021-06" db="EMBL/GenBank/DDBJ databases">
        <authorList>
            <person name="Kallberg Y."/>
            <person name="Tangrot J."/>
            <person name="Rosling A."/>
        </authorList>
    </citation>
    <scope>NUCLEOTIDE SEQUENCE</scope>
    <source>
        <strain evidence="6">87-6 pot B 2015</strain>
    </source>
</reference>
<gene>
    <name evidence="6" type="ORF">FMOSSE_LOCUS1852</name>
</gene>
<organism evidence="6 7">
    <name type="scientific">Funneliformis mosseae</name>
    <name type="common">Endomycorrhizal fungus</name>
    <name type="synonym">Glomus mosseae</name>
    <dbReference type="NCBI Taxonomy" id="27381"/>
    <lineage>
        <taxon>Eukaryota</taxon>
        <taxon>Fungi</taxon>
        <taxon>Fungi incertae sedis</taxon>
        <taxon>Mucoromycota</taxon>
        <taxon>Glomeromycotina</taxon>
        <taxon>Glomeromycetes</taxon>
        <taxon>Glomerales</taxon>
        <taxon>Glomeraceae</taxon>
        <taxon>Funneliformis</taxon>
    </lineage>
</organism>
<comment type="caution">
    <text evidence="6">The sequence shown here is derived from an EMBL/GenBank/DDBJ whole genome shotgun (WGS) entry which is preliminary data.</text>
</comment>
<dbReference type="GO" id="GO:0005524">
    <property type="term" value="F:ATP binding"/>
    <property type="evidence" value="ECO:0007669"/>
    <property type="project" value="UniProtKB-UniRule"/>
</dbReference>
<evidence type="ECO:0000313" key="7">
    <source>
        <dbReference type="Proteomes" id="UP000789375"/>
    </source>
</evidence>
<evidence type="ECO:0000256" key="2">
    <source>
        <dbReference type="ARBA" id="ARBA00022840"/>
    </source>
</evidence>
<evidence type="ECO:0000313" key="6">
    <source>
        <dbReference type="EMBL" id="CAG8457198.1"/>
    </source>
</evidence>
<feature type="domain" description="Protein kinase" evidence="5">
    <location>
        <begin position="185"/>
        <end position="441"/>
    </location>
</feature>
<comment type="similarity">
    <text evidence="4">Belongs to the protein kinase superfamily.</text>
</comment>
<dbReference type="GO" id="GO:0004674">
    <property type="term" value="F:protein serine/threonine kinase activity"/>
    <property type="evidence" value="ECO:0007669"/>
    <property type="project" value="UniProtKB-KW"/>
</dbReference>
<dbReference type="EMBL" id="CAJVPP010000219">
    <property type="protein sequence ID" value="CAG8457198.1"/>
    <property type="molecule type" value="Genomic_DNA"/>
</dbReference>
<keyword evidence="1 3" id="KW-0547">Nucleotide-binding</keyword>
<evidence type="ECO:0000256" key="4">
    <source>
        <dbReference type="RuleBase" id="RU000304"/>
    </source>
</evidence>
<dbReference type="Proteomes" id="UP000789375">
    <property type="component" value="Unassembled WGS sequence"/>
</dbReference>
<dbReference type="GO" id="GO:0005634">
    <property type="term" value="C:nucleus"/>
    <property type="evidence" value="ECO:0007669"/>
    <property type="project" value="TreeGrafter"/>
</dbReference>
<dbReference type="PROSITE" id="PS00108">
    <property type="entry name" value="PROTEIN_KINASE_ST"/>
    <property type="match status" value="1"/>
</dbReference>
<keyword evidence="4" id="KW-0808">Transferase</keyword>
<keyword evidence="4" id="KW-0418">Kinase</keyword>
<sequence>MQNNKRKQVSSDLASNTSKIRKYVTSDGCKLNIRDKYWGMLIPINEETSDRIGSIYLEAEYQTFGKNETRNGYQHMPSDFELHCMLSKNEHGMKITKICGNVTYINPKGEDLILNNAGDNTVIVEGCLFLIHLNEFTAKFKFLLWECHCGSVLLYDKDDEITIKGQDEEEITNKDINLQCAVHKYAIIRQLGQGGFGSVFKVRNQENNEICALKCSWKYSLAREYYMFKIIKEIPNVLQIFGGFNYEYTQKSFLIMEWIKDGTLYDLIKSEHRFTKEELVSLAKNMSVTLNEFHEKGLVYRDLKPANILVDLSVTPFNIILCDFGLCKEAEKIMPGRPGGTKAYFSPEIINKYGKQTKFHDYFSLGIVLLECIMQNKFYGNDKVFQDASAIRQKQIIEKTCAQYFERKHSWTKEINDEVYNIIGDMIRISPEERKLFIPNA</sequence>
<dbReference type="PROSITE" id="PS50011">
    <property type="entry name" value="PROTEIN_KINASE_DOM"/>
    <property type="match status" value="1"/>
</dbReference>
<keyword evidence="4" id="KW-0723">Serine/threonine-protein kinase</keyword>
<evidence type="ECO:0000256" key="3">
    <source>
        <dbReference type="PROSITE-ProRule" id="PRU10141"/>
    </source>
</evidence>
<dbReference type="PANTHER" id="PTHR44167:SF24">
    <property type="entry name" value="SERINE_THREONINE-PROTEIN KINASE CHK2"/>
    <property type="match status" value="1"/>
</dbReference>
<proteinExistence type="inferred from homology"/>
<dbReference type="AlphaFoldDB" id="A0A9N8VJJ0"/>
<dbReference type="PANTHER" id="PTHR44167">
    <property type="entry name" value="OVARIAN-SPECIFIC SERINE/THREONINE-PROTEIN KINASE LOK-RELATED"/>
    <property type="match status" value="1"/>
</dbReference>
<dbReference type="InterPro" id="IPR008271">
    <property type="entry name" value="Ser/Thr_kinase_AS"/>
</dbReference>
<dbReference type="Pfam" id="PF00069">
    <property type="entry name" value="Pkinase"/>
    <property type="match status" value="1"/>
</dbReference>
<dbReference type="GO" id="GO:0044773">
    <property type="term" value="P:mitotic DNA damage checkpoint signaling"/>
    <property type="evidence" value="ECO:0007669"/>
    <property type="project" value="TreeGrafter"/>
</dbReference>
<dbReference type="SUPFAM" id="SSF56112">
    <property type="entry name" value="Protein kinase-like (PK-like)"/>
    <property type="match status" value="1"/>
</dbReference>
<protein>
    <submittedName>
        <fullName evidence="6">2418_t:CDS:1</fullName>
    </submittedName>
</protein>
<evidence type="ECO:0000259" key="5">
    <source>
        <dbReference type="PROSITE" id="PS50011"/>
    </source>
</evidence>